<evidence type="ECO:0000256" key="1">
    <source>
        <dbReference type="ARBA" id="ARBA00004141"/>
    </source>
</evidence>
<evidence type="ECO:0000256" key="2">
    <source>
        <dbReference type="ARBA" id="ARBA00010992"/>
    </source>
</evidence>
<evidence type="ECO:0000259" key="11">
    <source>
        <dbReference type="PROSITE" id="PS50850"/>
    </source>
</evidence>
<dbReference type="InParanoid" id="A0A1Y2AN08"/>
<dbReference type="InterPro" id="IPR003663">
    <property type="entry name" value="Sugar/inositol_transpt"/>
</dbReference>
<dbReference type="OrthoDB" id="4142200at2759"/>
<evidence type="ECO:0000256" key="5">
    <source>
        <dbReference type="ARBA" id="ARBA00022989"/>
    </source>
</evidence>
<evidence type="ECO:0000256" key="9">
    <source>
        <dbReference type="SAM" id="MobiDB-lite"/>
    </source>
</evidence>
<keyword evidence="4 10" id="KW-0812">Transmembrane</keyword>
<proteinExistence type="inferred from homology"/>
<accession>A0A1Y2AN08</accession>
<keyword evidence="6 10" id="KW-0472">Membrane</keyword>
<dbReference type="InterPro" id="IPR036259">
    <property type="entry name" value="MFS_trans_sf"/>
</dbReference>
<dbReference type="GO" id="GO:0016020">
    <property type="term" value="C:membrane"/>
    <property type="evidence" value="ECO:0007669"/>
    <property type="project" value="UniProtKB-SubCell"/>
</dbReference>
<keyword evidence="13" id="KW-1185">Reference proteome</keyword>
<evidence type="ECO:0000256" key="6">
    <source>
        <dbReference type="ARBA" id="ARBA00023136"/>
    </source>
</evidence>
<feature type="transmembrane region" description="Helical" evidence="10">
    <location>
        <begin position="141"/>
        <end position="162"/>
    </location>
</feature>
<feature type="transmembrane region" description="Helical" evidence="10">
    <location>
        <begin position="298"/>
        <end position="320"/>
    </location>
</feature>
<feature type="transmembrane region" description="Helical" evidence="10">
    <location>
        <begin position="429"/>
        <end position="448"/>
    </location>
</feature>
<name>A0A1Y2AN08_9TREE</name>
<dbReference type="PROSITE" id="PS00217">
    <property type="entry name" value="SUGAR_TRANSPORT_2"/>
    <property type="match status" value="1"/>
</dbReference>
<evidence type="ECO:0000256" key="4">
    <source>
        <dbReference type="ARBA" id="ARBA00022692"/>
    </source>
</evidence>
<feature type="transmembrane region" description="Helical" evidence="10">
    <location>
        <begin position="82"/>
        <end position="100"/>
    </location>
</feature>
<dbReference type="InterPro" id="IPR020846">
    <property type="entry name" value="MFS_dom"/>
</dbReference>
<dbReference type="PANTHER" id="PTHR48022">
    <property type="entry name" value="PLASTIDIC GLUCOSE TRANSPORTER 4"/>
    <property type="match status" value="1"/>
</dbReference>
<dbReference type="PANTHER" id="PTHR48022:SF37">
    <property type="entry name" value="MAJOR FACILITATOR SUPERFAMILY (MFS) PROFILE DOMAIN-CONTAINING PROTEIN-RELATED"/>
    <property type="match status" value="1"/>
</dbReference>
<dbReference type="GO" id="GO:0005351">
    <property type="term" value="F:carbohydrate:proton symporter activity"/>
    <property type="evidence" value="ECO:0007669"/>
    <property type="project" value="TreeGrafter"/>
</dbReference>
<comment type="catalytic activity">
    <reaction evidence="7">
        <text>myo-inositol(out) + H(+)(out) = myo-inositol(in) + H(+)(in)</text>
        <dbReference type="Rhea" id="RHEA:60364"/>
        <dbReference type="ChEBI" id="CHEBI:15378"/>
        <dbReference type="ChEBI" id="CHEBI:17268"/>
    </reaction>
</comment>
<feature type="transmembrane region" description="Helical" evidence="10">
    <location>
        <begin position="12"/>
        <end position="37"/>
    </location>
</feature>
<feature type="region of interest" description="Disordered" evidence="9">
    <location>
        <begin position="481"/>
        <end position="511"/>
    </location>
</feature>
<dbReference type="NCBIfam" id="TIGR00879">
    <property type="entry name" value="SP"/>
    <property type="match status" value="1"/>
</dbReference>
<keyword evidence="5 10" id="KW-1133">Transmembrane helix</keyword>
<feature type="transmembrane region" description="Helical" evidence="10">
    <location>
        <begin position="112"/>
        <end position="129"/>
    </location>
</feature>
<feature type="domain" description="Major facilitator superfamily (MFS) profile" evidence="11">
    <location>
        <begin position="14"/>
        <end position="452"/>
    </location>
</feature>
<feature type="transmembrane region" description="Helical" evidence="10">
    <location>
        <begin position="263"/>
        <end position="286"/>
    </location>
</feature>
<dbReference type="AlphaFoldDB" id="A0A1Y2AN08"/>
<protein>
    <submittedName>
        <fullName evidence="12">General substrate transporter</fullName>
    </submittedName>
</protein>
<feature type="transmembrane region" description="Helical" evidence="10">
    <location>
        <begin position="329"/>
        <end position="350"/>
    </location>
</feature>
<dbReference type="SUPFAM" id="SSF103473">
    <property type="entry name" value="MFS general substrate transporter"/>
    <property type="match status" value="1"/>
</dbReference>
<dbReference type="FunFam" id="1.20.1250.20:FF:000090">
    <property type="entry name" value="MFS sugar transporter, putative"/>
    <property type="match status" value="1"/>
</dbReference>
<keyword evidence="3 8" id="KW-0813">Transport</keyword>
<feature type="transmembrane region" description="Helical" evidence="10">
    <location>
        <begin position="362"/>
        <end position="387"/>
    </location>
</feature>
<dbReference type="Pfam" id="PF00083">
    <property type="entry name" value="Sugar_tr"/>
    <property type="match status" value="1"/>
</dbReference>
<gene>
    <name evidence="12" type="ORF">BCR39DRAFT_341641</name>
</gene>
<dbReference type="Gene3D" id="1.20.1250.20">
    <property type="entry name" value="MFS general substrate transporter like domains"/>
    <property type="match status" value="1"/>
</dbReference>
<evidence type="ECO:0000313" key="12">
    <source>
        <dbReference type="EMBL" id="ORY23941.1"/>
    </source>
</evidence>
<sequence>MPSVFPPKLYTFLCACFAAMGASLFGYDLGVISYVIVAPNFLETVKNPNPNYTGFIVSGMLLGAFVGSIPASYVADIFSRRTAITVAGMIFILGGILQTACQNKETMLAGRFFAGMGIGQLGVLAPLYQSEIAHPSNRGRLGATFQFFIGIGAFVAGWIAYGCSQGSPGTALEWRLPLGLQMMPAVPLVLLTFLLPESPRWLMIKGRHDEALQTLARLHARGNIHDAFVQGEYADMRSKVDEEASMNQSWRLIFHDSVNLRKVFYGIVLQFSVQMTGVSAIQYYAATVYTSVGFAKNALLINSINNVIGLIGEALCIAFLDRIGRRPPLIFGNILAGCCFAVATAMAKQFTDGAGGTRSQGIAFVAMIYLYNLVFSACIGPLSWVYPVEIMNTAIRAKAVGITAMASWIANFMIGQVSPKAFDSIGWKYYLVFTVCSFSNALTFYLFYPETKGRTLEEMDTYFRTTSLLVPLAKTEHVSAKTREVELSRSHGDEDHMDAEGKVDVKHTDRV</sequence>
<evidence type="ECO:0000256" key="8">
    <source>
        <dbReference type="RuleBase" id="RU003346"/>
    </source>
</evidence>
<dbReference type="InterPro" id="IPR005828">
    <property type="entry name" value="MFS_sugar_transport-like"/>
</dbReference>
<comment type="similarity">
    <text evidence="2 8">Belongs to the major facilitator superfamily. Sugar transporter (TC 2.A.1.1) family.</text>
</comment>
<dbReference type="InterPro" id="IPR005829">
    <property type="entry name" value="Sugar_transporter_CS"/>
</dbReference>
<dbReference type="EMBL" id="MCFC01000074">
    <property type="protein sequence ID" value="ORY23941.1"/>
    <property type="molecule type" value="Genomic_DNA"/>
</dbReference>
<dbReference type="PRINTS" id="PR00171">
    <property type="entry name" value="SUGRTRNSPORT"/>
</dbReference>
<feature type="transmembrane region" description="Helical" evidence="10">
    <location>
        <begin position="174"/>
        <end position="195"/>
    </location>
</feature>
<feature type="transmembrane region" description="Helical" evidence="10">
    <location>
        <begin position="52"/>
        <end position="75"/>
    </location>
</feature>
<evidence type="ECO:0000256" key="3">
    <source>
        <dbReference type="ARBA" id="ARBA00022448"/>
    </source>
</evidence>
<feature type="transmembrane region" description="Helical" evidence="10">
    <location>
        <begin position="399"/>
        <end position="417"/>
    </location>
</feature>
<evidence type="ECO:0000313" key="13">
    <source>
        <dbReference type="Proteomes" id="UP000193986"/>
    </source>
</evidence>
<reference evidence="12 13" key="1">
    <citation type="submission" date="2016-07" db="EMBL/GenBank/DDBJ databases">
        <title>Pervasive Adenine N6-methylation of Active Genes in Fungi.</title>
        <authorList>
            <consortium name="DOE Joint Genome Institute"/>
            <person name="Mondo S.J."/>
            <person name="Dannebaum R.O."/>
            <person name="Kuo R.C."/>
            <person name="Labutti K."/>
            <person name="Haridas S."/>
            <person name="Kuo A."/>
            <person name="Salamov A."/>
            <person name="Ahrendt S.R."/>
            <person name="Lipzen A."/>
            <person name="Sullivan W."/>
            <person name="Andreopoulos W.B."/>
            <person name="Clum A."/>
            <person name="Lindquist E."/>
            <person name="Daum C."/>
            <person name="Ramamoorthy G.K."/>
            <person name="Gryganskyi A."/>
            <person name="Culley D."/>
            <person name="Magnuson J.K."/>
            <person name="James T.Y."/>
            <person name="O'Malley M.A."/>
            <person name="Stajich J.E."/>
            <person name="Spatafora J.W."/>
            <person name="Visel A."/>
            <person name="Grigoriev I.V."/>
        </authorList>
    </citation>
    <scope>NUCLEOTIDE SEQUENCE [LARGE SCALE GENOMIC DNA]</scope>
    <source>
        <strain evidence="12 13">68-887.2</strain>
    </source>
</reference>
<dbReference type="InterPro" id="IPR050360">
    <property type="entry name" value="MFS_Sugar_Transporters"/>
</dbReference>
<organism evidence="12 13">
    <name type="scientific">Naematelia encephala</name>
    <dbReference type="NCBI Taxonomy" id="71784"/>
    <lineage>
        <taxon>Eukaryota</taxon>
        <taxon>Fungi</taxon>
        <taxon>Dikarya</taxon>
        <taxon>Basidiomycota</taxon>
        <taxon>Agaricomycotina</taxon>
        <taxon>Tremellomycetes</taxon>
        <taxon>Tremellales</taxon>
        <taxon>Naemateliaceae</taxon>
        <taxon>Naematelia</taxon>
    </lineage>
</organism>
<dbReference type="Proteomes" id="UP000193986">
    <property type="component" value="Unassembled WGS sequence"/>
</dbReference>
<evidence type="ECO:0000256" key="7">
    <source>
        <dbReference type="ARBA" id="ARBA00049119"/>
    </source>
</evidence>
<comment type="caution">
    <text evidence="12">The sequence shown here is derived from an EMBL/GenBank/DDBJ whole genome shotgun (WGS) entry which is preliminary data.</text>
</comment>
<evidence type="ECO:0000256" key="10">
    <source>
        <dbReference type="SAM" id="Phobius"/>
    </source>
</evidence>
<comment type="subcellular location">
    <subcellularLocation>
        <location evidence="1">Membrane</location>
        <topology evidence="1">Multi-pass membrane protein</topology>
    </subcellularLocation>
</comment>
<dbReference type="PROSITE" id="PS50850">
    <property type="entry name" value="MFS"/>
    <property type="match status" value="1"/>
</dbReference>